<protein>
    <submittedName>
        <fullName evidence="1">Uncharacterized protein</fullName>
    </submittedName>
</protein>
<dbReference type="AlphaFoldDB" id="A0ABC8XB86"/>
<evidence type="ECO:0000313" key="2">
    <source>
        <dbReference type="Proteomes" id="UP001497457"/>
    </source>
</evidence>
<accession>A0ABC8XB86</accession>
<reference evidence="2" key="1">
    <citation type="submission" date="2024-06" db="EMBL/GenBank/DDBJ databases">
        <authorList>
            <person name="Ryan C."/>
        </authorList>
    </citation>
    <scope>NUCLEOTIDE SEQUENCE [LARGE SCALE GENOMIC DNA]</scope>
</reference>
<dbReference type="Proteomes" id="UP001497457">
    <property type="component" value="Chromosome 14rd"/>
</dbReference>
<organism evidence="1 2">
    <name type="scientific">Urochloa decumbens</name>
    <dbReference type="NCBI Taxonomy" id="240449"/>
    <lineage>
        <taxon>Eukaryota</taxon>
        <taxon>Viridiplantae</taxon>
        <taxon>Streptophyta</taxon>
        <taxon>Embryophyta</taxon>
        <taxon>Tracheophyta</taxon>
        <taxon>Spermatophyta</taxon>
        <taxon>Magnoliopsida</taxon>
        <taxon>Liliopsida</taxon>
        <taxon>Poales</taxon>
        <taxon>Poaceae</taxon>
        <taxon>PACMAD clade</taxon>
        <taxon>Panicoideae</taxon>
        <taxon>Panicodae</taxon>
        <taxon>Paniceae</taxon>
        <taxon>Melinidinae</taxon>
        <taxon>Urochloa</taxon>
    </lineage>
</organism>
<gene>
    <name evidence="1" type="ORF">URODEC1_LOCUS22256</name>
</gene>
<sequence>MAFMAKHKEVSAEASEAMEQRFRPIAPKPMPPPSPPMPIGATAVSNVQWRAHKRGRQDCHLLPHPMIKRERDMISSCPPPPAWWATGDVERPMEAARGWYRPQVFLPSSCEEDLRRLSLNKGSFASPWAPLPHVERLFPIERDLISKLQVPKVIKPRPTRPKRTTICIDCCSSNTAGSTNMSAEEVAMTSKKTPGEVEAELALPDALPAVVSGCNNNRVRLANDAYKKMVGQPLCPWLDSLPGATASRRINGEVVLYVQAFSIMSCLPSARCAFPCTGKISWEHEDGTALLTVPCVVERLTGNSNDYRFIWRFDSKRASLMYNLA</sequence>
<dbReference type="EMBL" id="OZ075124">
    <property type="protein sequence ID" value="CAL4923350.1"/>
    <property type="molecule type" value="Genomic_DNA"/>
</dbReference>
<reference evidence="1 2" key="2">
    <citation type="submission" date="2024-10" db="EMBL/GenBank/DDBJ databases">
        <authorList>
            <person name="Ryan C."/>
        </authorList>
    </citation>
    <scope>NUCLEOTIDE SEQUENCE [LARGE SCALE GENOMIC DNA]</scope>
</reference>
<dbReference type="PANTHER" id="PTHR33595:SF19">
    <property type="entry name" value="IG-LIKE DOMAIN-CONTAINING PROTEIN"/>
    <property type="match status" value="1"/>
</dbReference>
<name>A0ABC8XB86_9POAL</name>
<proteinExistence type="predicted"/>
<keyword evidence="2" id="KW-1185">Reference proteome</keyword>
<dbReference type="PANTHER" id="PTHR33595">
    <property type="entry name" value="VON WILLEBRAND FACTOR A DOMAIN PROTEIN"/>
    <property type="match status" value="1"/>
</dbReference>
<evidence type="ECO:0000313" key="1">
    <source>
        <dbReference type="EMBL" id="CAL4923350.1"/>
    </source>
</evidence>